<evidence type="ECO:0000256" key="11">
    <source>
        <dbReference type="SAM" id="MobiDB-lite"/>
    </source>
</evidence>
<evidence type="ECO:0000256" key="3">
    <source>
        <dbReference type="ARBA" id="ARBA00022553"/>
    </source>
</evidence>
<dbReference type="InterPro" id="IPR023674">
    <property type="entry name" value="Ribosomal_uL1-like"/>
</dbReference>
<evidence type="ECO:0000313" key="12">
    <source>
        <dbReference type="EMBL" id="KAK6168344.1"/>
    </source>
</evidence>
<dbReference type="Gene3D" id="3.40.50.790">
    <property type="match status" value="1"/>
</dbReference>
<dbReference type="SUPFAM" id="SSF56808">
    <property type="entry name" value="Ribosomal protein L1"/>
    <property type="match status" value="1"/>
</dbReference>
<accession>A0AAN8GJJ1</accession>
<keyword evidence="13" id="KW-1185">Reference proteome</keyword>
<dbReference type="GO" id="GO:0005730">
    <property type="term" value="C:nucleolus"/>
    <property type="evidence" value="ECO:0007669"/>
    <property type="project" value="UniProtKB-SubCell"/>
</dbReference>
<evidence type="ECO:0000313" key="13">
    <source>
        <dbReference type="Proteomes" id="UP001347796"/>
    </source>
</evidence>
<keyword evidence="3" id="KW-0597">Phosphoprotein</keyword>
<dbReference type="CDD" id="cd00403">
    <property type="entry name" value="Ribosomal_L1"/>
    <property type="match status" value="1"/>
</dbReference>
<feature type="compositionally biased region" description="Basic and acidic residues" evidence="11">
    <location>
        <begin position="325"/>
        <end position="335"/>
    </location>
</feature>
<evidence type="ECO:0000256" key="8">
    <source>
        <dbReference type="ARBA" id="ARBA00054167"/>
    </source>
</evidence>
<protein>
    <recommendedName>
        <fullName evidence="10">Ribosomal L1 domain-containing protein 1</fullName>
    </recommendedName>
</protein>
<dbReference type="InterPro" id="IPR028364">
    <property type="entry name" value="Ribosomal_uL1/biogenesis"/>
</dbReference>
<dbReference type="InterPro" id="IPR016095">
    <property type="entry name" value="Ribosomal_uL1_3-a/b-sand"/>
</dbReference>
<keyword evidence="2" id="KW-1017">Isopeptide bond</keyword>
<evidence type="ECO:0000256" key="5">
    <source>
        <dbReference type="ARBA" id="ARBA00022990"/>
    </source>
</evidence>
<feature type="region of interest" description="Disordered" evidence="11">
    <location>
        <begin position="311"/>
        <end position="343"/>
    </location>
</feature>
<keyword evidence="6" id="KW-0175">Coiled coil</keyword>
<keyword evidence="4" id="KW-0832">Ubl conjugation</keyword>
<organism evidence="12 13">
    <name type="scientific">Patella caerulea</name>
    <name type="common">Rayed Mediterranean limpet</name>
    <dbReference type="NCBI Taxonomy" id="87958"/>
    <lineage>
        <taxon>Eukaryota</taxon>
        <taxon>Metazoa</taxon>
        <taxon>Spiralia</taxon>
        <taxon>Lophotrochozoa</taxon>
        <taxon>Mollusca</taxon>
        <taxon>Gastropoda</taxon>
        <taxon>Patellogastropoda</taxon>
        <taxon>Patelloidea</taxon>
        <taxon>Patellidae</taxon>
        <taxon>Patella</taxon>
    </lineage>
</organism>
<evidence type="ECO:0000256" key="10">
    <source>
        <dbReference type="ARBA" id="ARBA00070787"/>
    </source>
</evidence>
<comment type="similarity">
    <text evidence="9">Belongs to the universal ribosomal protein uL1 family. Highly divergent.</text>
</comment>
<sequence length="343" mass="38448">MRPGIKMNKKDVLKAVEGLLSLNQKKLDIVDVPEKINLTVTFKKVPSAGKKITATTVELNLPKSTSHDSQTVCLFVKDLDKDDREYEKTKYHYQDLLKKAGLKEIPDIIPLKNLLLEYKPFEAKRNLSNMYDIFLADSRVTKVLPRILGKHFYGRKKIPKRVIMSADSLKDEVNGAINRCNYVMSMKGSSSMVAVAHNKMKINDIVANIMAAVRQISDVIPGGSDNIRNLHIRTVDSVAIPLYVSLDCANSVELPAVEEHEDIDEEEPEELTTLDDGQKVKVTKSGDVLIYNKEGKLLSVSAQNKLLKELDGYGDSDKKRKAGKIQKEDLSEPVKAKKMKKAK</sequence>
<name>A0AAN8GJJ1_PATCE</name>
<dbReference type="Proteomes" id="UP001347796">
    <property type="component" value="Unassembled WGS sequence"/>
</dbReference>
<gene>
    <name evidence="12" type="ORF">SNE40_020898</name>
</gene>
<dbReference type="InterPro" id="IPR050257">
    <property type="entry name" value="eL8/uL1-like"/>
</dbReference>
<keyword evidence="7" id="KW-0539">Nucleus</keyword>
<dbReference type="Pfam" id="PF00687">
    <property type="entry name" value="Ribosomal_L1"/>
    <property type="match status" value="1"/>
</dbReference>
<evidence type="ECO:0000256" key="9">
    <source>
        <dbReference type="ARBA" id="ARBA00061550"/>
    </source>
</evidence>
<comment type="subcellular location">
    <subcellularLocation>
        <location evidence="1">Nucleus</location>
        <location evidence="1">Nucleolus</location>
    </subcellularLocation>
</comment>
<keyword evidence="5" id="KW-0007">Acetylation</keyword>
<proteinExistence type="inferred from homology"/>
<dbReference type="PANTHER" id="PTHR23105">
    <property type="entry name" value="RIBOSOMAL PROTEIN L7AE FAMILY MEMBER"/>
    <property type="match status" value="1"/>
</dbReference>
<evidence type="ECO:0000256" key="2">
    <source>
        <dbReference type="ARBA" id="ARBA00022499"/>
    </source>
</evidence>
<evidence type="ECO:0000256" key="4">
    <source>
        <dbReference type="ARBA" id="ARBA00022843"/>
    </source>
</evidence>
<reference evidence="12 13" key="1">
    <citation type="submission" date="2024-01" db="EMBL/GenBank/DDBJ databases">
        <title>The genome of the rayed Mediterranean limpet Patella caerulea (Linnaeus, 1758).</title>
        <authorList>
            <person name="Anh-Thu Weber A."/>
            <person name="Halstead-Nussloch G."/>
        </authorList>
    </citation>
    <scope>NUCLEOTIDE SEQUENCE [LARGE SCALE GENOMIC DNA]</scope>
    <source>
        <strain evidence="12">AATW-2023a</strain>
        <tissue evidence="12">Whole specimen</tissue>
    </source>
</reference>
<dbReference type="EMBL" id="JAZGQO010000016">
    <property type="protein sequence ID" value="KAK6168344.1"/>
    <property type="molecule type" value="Genomic_DNA"/>
</dbReference>
<dbReference type="FunFam" id="3.40.50.790:FF:000004">
    <property type="entry name" value="Ribosomal L1 domain-containing 1-like 1"/>
    <property type="match status" value="1"/>
</dbReference>
<comment type="function">
    <text evidence="8">Regulates cellular senescence through inhibition of PTEN translation. Acts as a pro-apoptotic regulator in response to DNA damage.</text>
</comment>
<evidence type="ECO:0000256" key="6">
    <source>
        <dbReference type="ARBA" id="ARBA00023054"/>
    </source>
</evidence>
<comment type="caution">
    <text evidence="12">The sequence shown here is derived from an EMBL/GenBank/DDBJ whole genome shotgun (WGS) entry which is preliminary data.</text>
</comment>
<dbReference type="GO" id="GO:0003723">
    <property type="term" value="F:RNA binding"/>
    <property type="evidence" value="ECO:0007669"/>
    <property type="project" value="InterPro"/>
</dbReference>
<evidence type="ECO:0000256" key="1">
    <source>
        <dbReference type="ARBA" id="ARBA00004604"/>
    </source>
</evidence>
<dbReference type="AlphaFoldDB" id="A0AAN8GJJ1"/>
<evidence type="ECO:0000256" key="7">
    <source>
        <dbReference type="ARBA" id="ARBA00023242"/>
    </source>
</evidence>